<dbReference type="Pfam" id="PF13649">
    <property type="entry name" value="Methyltransf_25"/>
    <property type="match status" value="1"/>
</dbReference>
<evidence type="ECO:0000313" key="3">
    <source>
        <dbReference type="EMBL" id="TCO42657.1"/>
    </source>
</evidence>
<reference evidence="3 4" key="1">
    <citation type="journal article" date="2015" name="Stand. Genomic Sci.">
        <title>Genomic Encyclopedia of Bacterial and Archaeal Type Strains, Phase III: the genomes of soil and plant-associated and newly described type strains.</title>
        <authorList>
            <person name="Whitman W.B."/>
            <person name="Woyke T."/>
            <person name="Klenk H.P."/>
            <person name="Zhou Y."/>
            <person name="Lilburn T.G."/>
            <person name="Beck B.J."/>
            <person name="De Vos P."/>
            <person name="Vandamme P."/>
            <person name="Eisen J.A."/>
            <person name="Garrity G."/>
            <person name="Hugenholtz P."/>
            <person name="Kyrpides N.C."/>
        </authorList>
    </citation>
    <scope>NUCLEOTIDE SEQUENCE [LARGE SCALE GENOMIC DNA]</scope>
    <source>
        <strain evidence="3 4">A3</strain>
    </source>
</reference>
<organism evidence="3 4">
    <name type="scientific">Dokdonella fugitiva</name>
    <dbReference type="NCBI Taxonomy" id="328517"/>
    <lineage>
        <taxon>Bacteria</taxon>
        <taxon>Pseudomonadati</taxon>
        <taxon>Pseudomonadota</taxon>
        <taxon>Gammaproteobacteria</taxon>
        <taxon>Lysobacterales</taxon>
        <taxon>Rhodanobacteraceae</taxon>
        <taxon>Dokdonella</taxon>
    </lineage>
</organism>
<comment type="caution">
    <text evidence="3">The sequence shown here is derived from an EMBL/GenBank/DDBJ whole genome shotgun (WGS) entry which is preliminary data.</text>
</comment>
<dbReference type="GO" id="GO:0032259">
    <property type="term" value="P:methylation"/>
    <property type="evidence" value="ECO:0007669"/>
    <property type="project" value="UniProtKB-KW"/>
</dbReference>
<proteinExistence type="predicted"/>
<evidence type="ECO:0000313" key="4">
    <source>
        <dbReference type="Proteomes" id="UP000294862"/>
    </source>
</evidence>
<dbReference type="AlphaFoldDB" id="A0A4R2IE87"/>
<dbReference type="OrthoDB" id="8772893at2"/>
<keyword evidence="1 3" id="KW-0808">Transferase</keyword>
<evidence type="ECO:0000256" key="1">
    <source>
        <dbReference type="ARBA" id="ARBA00022679"/>
    </source>
</evidence>
<feature type="domain" description="Methyltransferase" evidence="2">
    <location>
        <begin position="46"/>
        <end position="135"/>
    </location>
</feature>
<dbReference type="InterPro" id="IPR041698">
    <property type="entry name" value="Methyltransf_25"/>
</dbReference>
<accession>A0A4R2IE87</accession>
<evidence type="ECO:0000259" key="2">
    <source>
        <dbReference type="Pfam" id="PF13649"/>
    </source>
</evidence>
<gene>
    <name evidence="3" type="ORF">EV148_10162</name>
</gene>
<dbReference type="GO" id="GO:0008168">
    <property type="term" value="F:methyltransferase activity"/>
    <property type="evidence" value="ECO:0007669"/>
    <property type="project" value="UniProtKB-KW"/>
</dbReference>
<dbReference type="InterPro" id="IPR029063">
    <property type="entry name" value="SAM-dependent_MTases_sf"/>
</dbReference>
<dbReference type="Proteomes" id="UP000294862">
    <property type="component" value="Unassembled WGS sequence"/>
</dbReference>
<dbReference type="CDD" id="cd02440">
    <property type="entry name" value="AdoMet_MTases"/>
    <property type="match status" value="1"/>
</dbReference>
<dbReference type="PANTHER" id="PTHR43861:SF3">
    <property type="entry name" value="PUTATIVE (AFU_ORTHOLOGUE AFUA_2G14390)-RELATED"/>
    <property type="match status" value="1"/>
</dbReference>
<protein>
    <submittedName>
        <fullName evidence="3">Methyltransferase family protein</fullName>
    </submittedName>
</protein>
<dbReference type="PANTHER" id="PTHR43861">
    <property type="entry name" value="TRANS-ACONITATE 2-METHYLTRANSFERASE-RELATED"/>
    <property type="match status" value="1"/>
</dbReference>
<dbReference type="Gene3D" id="3.40.50.150">
    <property type="entry name" value="Vaccinia Virus protein VP39"/>
    <property type="match status" value="1"/>
</dbReference>
<sequence length="203" mass="22604">MSPDVQPAGNYYDKYRTANPIARRLMRGFLDAFDSLVERVPVSNALEIGCGEGELSIRLARRGFRVRGCDISADIVEEARRRAHAAGVEASFWPQPIETIDVAAEAAPLVVCCEVLEHVDDPLRAIDALAGLARPHLIASVPREPLWRALNMARGKYLGALGNTPGHVNHWGRGAFLQLMSRRFDILQVRSPLPWTMVLCRRR</sequence>
<dbReference type="EMBL" id="SLWQ01000001">
    <property type="protein sequence ID" value="TCO42657.1"/>
    <property type="molecule type" value="Genomic_DNA"/>
</dbReference>
<name>A0A4R2IE87_9GAMM</name>
<dbReference type="SUPFAM" id="SSF53335">
    <property type="entry name" value="S-adenosyl-L-methionine-dependent methyltransferases"/>
    <property type="match status" value="1"/>
</dbReference>
<keyword evidence="3" id="KW-0489">Methyltransferase</keyword>
<keyword evidence="4" id="KW-1185">Reference proteome</keyword>
<dbReference type="RefSeq" id="WP_131991749.1">
    <property type="nucleotide sequence ID" value="NZ_SLWQ01000001.1"/>
</dbReference>